<dbReference type="InterPro" id="IPR013426">
    <property type="entry name" value="EpsH-like"/>
</dbReference>
<gene>
    <name evidence="9" type="primary">crtB</name>
    <name evidence="9" type="ORF">DCF17_10535</name>
</gene>
<dbReference type="NCBIfam" id="TIGR02602">
    <property type="entry name" value="8TM_EpsH"/>
    <property type="match status" value="1"/>
</dbReference>
<feature type="transmembrane region" description="Helical" evidence="8">
    <location>
        <begin position="216"/>
        <end position="239"/>
    </location>
</feature>
<evidence type="ECO:0000256" key="5">
    <source>
        <dbReference type="ARBA" id="ARBA00022801"/>
    </source>
</evidence>
<comment type="caution">
    <text evidence="9">The sequence shown here is derived from an EMBL/GenBank/DDBJ whole genome shotgun (WGS) entry which is preliminary data.</text>
</comment>
<name>A0A2W4W988_9CYAN</name>
<evidence type="ECO:0000256" key="6">
    <source>
        <dbReference type="ARBA" id="ARBA00022989"/>
    </source>
</evidence>
<dbReference type="InterPro" id="IPR026492">
    <property type="entry name" value="Cyanoexo_CrtB"/>
</dbReference>
<feature type="transmembrane region" description="Helical" evidence="8">
    <location>
        <begin position="102"/>
        <end position="129"/>
    </location>
</feature>
<keyword evidence="5" id="KW-0378">Hydrolase</keyword>
<dbReference type="NCBIfam" id="TIGR04156">
    <property type="entry name" value="cyanoexo_CrtB"/>
    <property type="match status" value="1"/>
</dbReference>
<evidence type="ECO:0000256" key="3">
    <source>
        <dbReference type="ARBA" id="ARBA00022670"/>
    </source>
</evidence>
<proteinExistence type="predicted"/>
<keyword evidence="3" id="KW-0645">Protease</keyword>
<evidence type="ECO:0000256" key="4">
    <source>
        <dbReference type="ARBA" id="ARBA00022692"/>
    </source>
</evidence>
<reference evidence="9 10" key="2">
    <citation type="submission" date="2018-06" db="EMBL/GenBank/DDBJ databases">
        <title>Metagenomic assembly of (sub)arctic Cyanobacteria and their associated microbiome from non-axenic cultures.</title>
        <authorList>
            <person name="Baurain D."/>
        </authorList>
    </citation>
    <scope>NUCLEOTIDE SEQUENCE [LARGE SCALE GENOMIC DNA]</scope>
    <source>
        <strain evidence="9">ULC041bin1</strain>
    </source>
</reference>
<feature type="transmembrane region" description="Helical" evidence="8">
    <location>
        <begin position="44"/>
        <end position="61"/>
    </location>
</feature>
<evidence type="ECO:0000313" key="9">
    <source>
        <dbReference type="EMBL" id="PZO41643.1"/>
    </source>
</evidence>
<dbReference type="GO" id="GO:0006508">
    <property type="term" value="P:proteolysis"/>
    <property type="evidence" value="ECO:0007669"/>
    <property type="project" value="UniProtKB-KW"/>
</dbReference>
<reference evidence="10" key="1">
    <citation type="submission" date="2018-04" db="EMBL/GenBank/DDBJ databases">
        <authorList>
            <person name="Cornet L."/>
        </authorList>
    </citation>
    <scope>NUCLEOTIDE SEQUENCE [LARGE SCALE GENOMIC DNA]</scope>
</reference>
<feature type="transmembrane region" description="Helical" evidence="8">
    <location>
        <begin position="149"/>
        <end position="174"/>
    </location>
</feature>
<dbReference type="Pfam" id="PF09721">
    <property type="entry name" value="Exosortase_EpsH"/>
    <property type="match status" value="1"/>
</dbReference>
<organism evidence="9 10">
    <name type="scientific">Shackletoniella antarctica</name>
    <dbReference type="NCBI Taxonomy" id="268115"/>
    <lineage>
        <taxon>Bacteria</taxon>
        <taxon>Bacillati</taxon>
        <taxon>Cyanobacteriota</taxon>
        <taxon>Cyanophyceae</taxon>
        <taxon>Oculatellales</taxon>
        <taxon>Oculatellaceae</taxon>
        <taxon>Shackletoniella</taxon>
    </lineage>
</organism>
<dbReference type="InterPro" id="IPR026392">
    <property type="entry name" value="Exo/Archaeosortase_dom"/>
</dbReference>
<keyword evidence="4 8" id="KW-0812">Transmembrane</keyword>
<feature type="transmembrane region" description="Helical" evidence="8">
    <location>
        <begin position="186"/>
        <end position="204"/>
    </location>
</feature>
<dbReference type="EMBL" id="QBMN01000062">
    <property type="protein sequence ID" value="PZO41643.1"/>
    <property type="molecule type" value="Genomic_DNA"/>
</dbReference>
<feature type="transmembrane region" description="Helical" evidence="8">
    <location>
        <begin position="12"/>
        <end position="29"/>
    </location>
</feature>
<feature type="transmembrane region" description="Helical" evidence="8">
    <location>
        <begin position="259"/>
        <end position="275"/>
    </location>
</feature>
<comment type="subcellular location">
    <subcellularLocation>
        <location evidence="1">Cell membrane</location>
        <topology evidence="1">Multi-pass membrane protein</topology>
    </subcellularLocation>
</comment>
<feature type="transmembrane region" description="Helical" evidence="8">
    <location>
        <begin position="73"/>
        <end position="90"/>
    </location>
</feature>
<dbReference type="NCBIfam" id="TIGR04178">
    <property type="entry name" value="exo_archaeo"/>
    <property type="match status" value="1"/>
</dbReference>
<protein>
    <submittedName>
        <fullName evidence="9">Cyanoexosortase B</fullName>
    </submittedName>
</protein>
<evidence type="ECO:0000256" key="2">
    <source>
        <dbReference type="ARBA" id="ARBA00022475"/>
    </source>
</evidence>
<evidence type="ECO:0000313" key="10">
    <source>
        <dbReference type="Proteomes" id="UP000249081"/>
    </source>
</evidence>
<evidence type="ECO:0000256" key="8">
    <source>
        <dbReference type="SAM" id="Phobius"/>
    </source>
</evidence>
<accession>A0A2W4W988</accession>
<dbReference type="GO" id="GO:0005886">
    <property type="term" value="C:plasma membrane"/>
    <property type="evidence" value="ECO:0007669"/>
    <property type="project" value="UniProtKB-SubCell"/>
</dbReference>
<dbReference type="GO" id="GO:0008233">
    <property type="term" value="F:peptidase activity"/>
    <property type="evidence" value="ECO:0007669"/>
    <property type="project" value="UniProtKB-KW"/>
</dbReference>
<keyword evidence="2" id="KW-1003">Cell membrane</keyword>
<dbReference type="InterPro" id="IPR019127">
    <property type="entry name" value="Exosortase"/>
</dbReference>
<keyword evidence="7 8" id="KW-0472">Membrane</keyword>
<evidence type="ECO:0000256" key="1">
    <source>
        <dbReference type="ARBA" id="ARBA00004651"/>
    </source>
</evidence>
<evidence type="ECO:0000256" key="7">
    <source>
        <dbReference type="ARBA" id="ARBA00023136"/>
    </source>
</evidence>
<dbReference type="AlphaFoldDB" id="A0A2W4W988"/>
<keyword evidence="6 8" id="KW-1133">Transmembrane helix</keyword>
<dbReference type="Proteomes" id="UP000249081">
    <property type="component" value="Unassembled WGS sequence"/>
</dbReference>
<sequence length="296" mass="32477">MPSRRRHLTPTWAIAALLAILYGPLLVHWVDGWLHKSISIQHEYFSHGLLGLPFAAYLTWGKRPAWGSLPNRCHPLGLGLVGLGVLMYLTRLPDWMNLSLPVMLVGLCLSLKSVAGLRLQAISLILVALATPNQLPYLIEPYILPLQQLIASVAGFLLVQLGVPVTVESIYLYVNGQTVEVAPHCAGLKMMFTSLYVALMLAYWTGAYRSRLHSGLFVAGTVLISVAGNILRNTLLSYFHGMGHTGAFAWLHESWGGDLYSALMLLTIILLLRLIQNRVPPSLDLTVQPAAPSQSV</sequence>